<keyword evidence="1" id="KW-1133">Transmembrane helix</keyword>
<feature type="transmembrane region" description="Helical" evidence="1">
    <location>
        <begin position="54"/>
        <end position="75"/>
    </location>
</feature>
<feature type="transmembrane region" description="Helical" evidence="1">
    <location>
        <begin position="218"/>
        <end position="239"/>
    </location>
</feature>
<protein>
    <submittedName>
        <fullName evidence="2">Putative integral membrane protein (TIGR02206 family)</fullName>
    </submittedName>
</protein>
<feature type="transmembrane region" description="Helical" evidence="1">
    <location>
        <begin position="138"/>
        <end position="160"/>
    </location>
</feature>
<reference evidence="2 3" key="1">
    <citation type="submission" date="2018-06" db="EMBL/GenBank/DDBJ databases">
        <title>Genomic Encyclopedia of Type Strains, Phase I: the one thousand microbial genomes (KMG-I) project.</title>
        <authorList>
            <person name="Kyrpides N."/>
        </authorList>
    </citation>
    <scope>NUCLEOTIDE SEQUENCE [LARGE SCALE GENOMIC DNA]</scope>
    <source>
        <strain evidence="2 3">DSM 19573</strain>
    </source>
</reference>
<accession>A0A318XJA9</accession>
<dbReference type="RefSeq" id="WP_110462830.1">
    <property type="nucleotide sequence ID" value="NZ_QKMR01000018.1"/>
</dbReference>
<dbReference type="Proteomes" id="UP000248132">
    <property type="component" value="Unassembled WGS sequence"/>
</dbReference>
<keyword evidence="1" id="KW-0472">Membrane</keyword>
<dbReference type="OrthoDB" id="1696382at2"/>
<keyword evidence="1" id="KW-0812">Transmembrane</keyword>
<feature type="transmembrane region" description="Helical" evidence="1">
    <location>
        <begin position="113"/>
        <end position="132"/>
    </location>
</feature>
<dbReference type="InterPro" id="IPR011737">
    <property type="entry name" value="CHP02206_TP0381"/>
</dbReference>
<dbReference type="Pfam" id="PF14808">
    <property type="entry name" value="TMEM164"/>
    <property type="match status" value="1"/>
</dbReference>
<evidence type="ECO:0000256" key="1">
    <source>
        <dbReference type="SAM" id="Phobius"/>
    </source>
</evidence>
<sequence>MKSYFFEYIDNIPGEFHSNLVSVGHILVISIIISFWIIMLRLFKYKKEEKKWRLLLIASLSLPLLEAAQTLWYIYVRQFSLGYALPLHLCSLMCIILPLMVITRNKLLMEYSYAIGLAPSFITMLTPDVYYYPSFSFIYLQTMLAHGIICFIPVFLICCMGFRPHIRNLPKSVAMMIGLAIIMIPVNYITEGNYFYLRYPAAGSIMEYFAKSAGSPGYLVPVFLLGCILWLLMYLPFILTGHKKKHSKRLVKEDEIKQLVIHN</sequence>
<feature type="transmembrane region" description="Helical" evidence="1">
    <location>
        <begin position="20"/>
        <end position="42"/>
    </location>
</feature>
<evidence type="ECO:0000313" key="3">
    <source>
        <dbReference type="Proteomes" id="UP000248132"/>
    </source>
</evidence>
<proteinExistence type="predicted"/>
<dbReference type="AlphaFoldDB" id="A0A318XJA9"/>
<gene>
    <name evidence="2" type="ORF">LY28_02835</name>
</gene>
<name>A0A318XJA9_9FIRM</name>
<feature type="transmembrane region" description="Helical" evidence="1">
    <location>
        <begin position="172"/>
        <end position="190"/>
    </location>
</feature>
<keyword evidence="3" id="KW-1185">Reference proteome</keyword>
<evidence type="ECO:0000313" key="2">
    <source>
        <dbReference type="EMBL" id="PYG86616.1"/>
    </source>
</evidence>
<dbReference type="EMBL" id="QKMR01000018">
    <property type="protein sequence ID" value="PYG86616.1"/>
    <property type="molecule type" value="Genomic_DNA"/>
</dbReference>
<dbReference type="NCBIfam" id="TIGR02206">
    <property type="entry name" value="intg_mem_TP0381"/>
    <property type="match status" value="1"/>
</dbReference>
<feature type="transmembrane region" description="Helical" evidence="1">
    <location>
        <begin position="81"/>
        <end position="101"/>
    </location>
</feature>
<comment type="caution">
    <text evidence="2">The sequence shown here is derived from an EMBL/GenBank/DDBJ whole genome shotgun (WGS) entry which is preliminary data.</text>
</comment>
<organism evidence="2 3">
    <name type="scientific">Ruminiclostridium sufflavum DSM 19573</name>
    <dbReference type="NCBI Taxonomy" id="1121337"/>
    <lineage>
        <taxon>Bacteria</taxon>
        <taxon>Bacillati</taxon>
        <taxon>Bacillota</taxon>
        <taxon>Clostridia</taxon>
        <taxon>Eubacteriales</taxon>
        <taxon>Oscillospiraceae</taxon>
        <taxon>Ruminiclostridium</taxon>
    </lineage>
</organism>